<reference evidence="1" key="1">
    <citation type="submission" date="2018-05" db="EMBL/GenBank/DDBJ databases">
        <authorList>
            <person name="Lanie J.A."/>
            <person name="Ng W.-L."/>
            <person name="Kazmierczak K.M."/>
            <person name="Andrzejewski T.M."/>
            <person name="Davidsen T.M."/>
            <person name="Wayne K.J."/>
            <person name="Tettelin H."/>
            <person name="Glass J.I."/>
            <person name="Rusch D."/>
            <person name="Podicherti R."/>
            <person name="Tsui H.-C.T."/>
            <person name="Winkler M.E."/>
        </authorList>
    </citation>
    <scope>NUCLEOTIDE SEQUENCE</scope>
</reference>
<evidence type="ECO:0008006" key="2">
    <source>
        <dbReference type="Google" id="ProtNLM"/>
    </source>
</evidence>
<evidence type="ECO:0000313" key="1">
    <source>
        <dbReference type="EMBL" id="SVA63154.1"/>
    </source>
</evidence>
<sequence>MNPKEILKSWEEYFNNDNLPCILNLYDTKSILIPTFSSEILSDKRQIKEYFVNVIKEQKGSVEIQYNSIFEQKVGENIYLLNGNYIFKLKRKKNIPARFTFLINPLSVNPIKHHHSSRIINN</sequence>
<name>A0A381XEH2_9ZZZZ</name>
<dbReference type="SUPFAM" id="SSF54427">
    <property type="entry name" value="NTF2-like"/>
    <property type="match status" value="1"/>
</dbReference>
<gene>
    <name evidence="1" type="ORF">METZ01_LOCUS116008</name>
</gene>
<accession>A0A381XEH2</accession>
<dbReference type="Gene3D" id="3.10.450.50">
    <property type="match status" value="1"/>
</dbReference>
<dbReference type="AlphaFoldDB" id="A0A381XEH2"/>
<organism evidence="1">
    <name type="scientific">marine metagenome</name>
    <dbReference type="NCBI Taxonomy" id="408172"/>
    <lineage>
        <taxon>unclassified sequences</taxon>
        <taxon>metagenomes</taxon>
        <taxon>ecological metagenomes</taxon>
    </lineage>
</organism>
<dbReference type="InterPro" id="IPR032710">
    <property type="entry name" value="NTF2-like_dom_sf"/>
</dbReference>
<protein>
    <recommendedName>
        <fullName evidence="2">DUF4440 domain-containing protein</fullName>
    </recommendedName>
</protein>
<dbReference type="EMBL" id="UINC01014891">
    <property type="protein sequence ID" value="SVA63154.1"/>
    <property type="molecule type" value="Genomic_DNA"/>
</dbReference>
<proteinExistence type="predicted"/>